<evidence type="ECO:0000256" key="2">
    <source>
        <dbReference type="ARBA" id="ARBA00023082"/>
    </source>
</evidence>
<dbReference type="InterPro" id="IPR002645">
    <property type="entry name" value="STAS_dom"/>
</dbReference>
<protein>
    <recommendedName>
        <fullName evidence="5">STAS domain-containing protein</fullName>
    </recommendedName>
</protein>
<dbReference type="InterPro" id="IPR036513">
    <property type="entry name" value="STAS_dom_sf"/>
</dbReference>
<dbReference type="InterPro" id="IPR007627">
    <property type="entry name" value="RNA_pol_sigma70_r2"/>
</dbReference>
<dbReference type="Gene3D" id="3.30.750.24">
    <property type="entry name" value="STAS domain"/>
    <property type="match status" value="1"/>
</dbReference>
<dbReference type="InterPro" id="IPR036388">
    <property type="entry name" value="WH-like_DNA-bd_sf"/>
</dbReference>
<dbReference type="Pfam" id="PF04539">
    <property type="entry name" value="Sigma70_r3"/>
    <property type="match status" value="1"/>
</dbReference>
<accession>A0ABQ3Y493</accession>
<gene>
    <name evidence="6" type="ORF">Ade02nite_34550</name>
</gene>
<dbReference type="PROSITE" id="PS50801">
    <property type="entry name" value="STAS"/>
    <property type="match status" value="1"/>
</dbReference>
<evidence type="ECO:0000313" key="6">
    <source>
        <dbReference type="EMBL" id="GID74814.1"/>
    </source>
</evidence>
<dbReference type="SUPFAM" id="SSF88946">
    <property type="entry name" value="Sigma2 domain of RNA polymerase sigma factors"/>
    <property type="match status" value="1"/>
</dbReference>
<evidence type="ECO:0000256" key="4">
    <source>
        <dbReference type="ARBA" id="ARBA00023163"/>
    </source>
</evidence>
<dbReference type="InterPro" id="IPR007630">
    <property type="entry name" value="RNA_pol_sigma70_r4"/>
</dbReference>
<name>A0ABQ3Y493_9ACTN</name>
<sequence length="371" mass="40896">MPADTQLDNLDEFAEKYAAERDAADESHARRLRDAAIEKLMPLADRLARRYRHGSQPADDVTQVARLGLVKAVERYDPGRGSFTAYAISVITGEIKRHFRDNGWNVHVPRRLQELALAVNRARQDLAAELGRWPTEREMAERCGVGLQDVRDALVSGAGYRAVSLSRPVGEGTGEFVDLFGEPDSAMETVPDRLSLAGLLGRMPARERHILALRFHGNKTQQEIGEELGISQMHVSRLLSRALGWLREAMLTDGVPPWPGETDEDERLTVVPELRSAGRTRVRVIGEIDRDTAPRLRTGVQPVLTRVGPGETVTLDLTRVPLLDAAGVAALLALHRLARGRQVRLTIAGAQPFVRRVAEIAGLMPPRVTPG</sequence>
<dbReference type="RefSeq" id="WP_203763794.1">
    <property type="nucleotide sequence ID" value="NZ_BAAABO010000012.1"/>
</dbReference>
<dbReference type="EMBL" id="BOMI01000065">
    <property type="protein sequence ID" value="GID74814.1"/>
    <property type="molecule type" value="Genomic_DNA"/>
</dbReference>
<dbReference type="Pfam" id="PF04545">
    <property type="entry name" value="Sigma70_r4"/>
    <property type="match status" value="1"/>
</dbReference>
<dbReference type="Gene3D" id="1.20.120.1810">
    <property type="match status" value="1"/>
</dbReference>
<dbReference type="InterPro" id="IPR014322">
    <property type="entry name" value="RNA_pol_sigma-B/F/G"/>
</dbReference>
<evidence type="ECO:0000256" key="1">
    <source>
        <dbReference type="ARBA" id="ARBA00023015"/>
    </source>
</evidence>
<dbReference type="Proteomes" id="UP000609879">
    <property type="component" value="Unassembled WGS sequence"/>
</dbReference>
<dbReference type="InterPro" id="IPR013325">
    <property type="entry name" value="RNA_pol_sigma_r2"/>
</dbReference>
<dbReference type="PRINTS" id="PR00046">
    <property type="entry name" value="SIGMA70FCT"/>
</dbReference>
<proteinExistence type="predicted"/>
<keyword evidence="4" id="KW-0804">Transcription</keyword>
<evidence type="ECO:0000313" key="7">
    <source>
        <dbReference type="Proteomes" id="UP000609879"/>
    </source>
</evidence>
<dbReference type="SUPFAM" id="SSF52091">
    <property type="entry name" value="SpoIIaa-like"/>
    <property type="match status" value="1"/>
</dbReference>
<dbReference type="InterPro" id="IPR058548">
    <property type="entry name" value="MlaB-like_STAS"/>
</dbReference>
<dbReference type="InterPro" id="IPR013324">
    <property type="entry name" value="RNA_pol_sigma_r3/r4-like"/>
</dbReference>
<comment type="caution">
    <text evidence="6">The sequence shown here is derived from an EMBL/GenBank/DDBJ whole genome shotgun (WGS) entry which is preliminary data.</text>
</comment>
<keyword evidence="3" id="KW-0238">DNA-binding</keyword>
<organism evidence="6 7">
    <name type="scientific">Paractinoplanes deccanensis</name>
    <dbReference type="NCBI Taxonomy" id="113561"/>
    <lineage>
        <taxon>Bacteria</taxon>
        <taxon>Bacillati</taxon>
        <taxon>Actinomycetota</taxon>
        <taxon>Actinomycetes</taxon>
        <taxon>Micromonosporales</taxon>
        <taxon>Micromonosporaceae</taxon>
        <taxon>Paractinoplanes</taxon>
    </lineage>
</organism>
<dbReference type="CDD" id="cd06171">
    <property type="entry name" value="Sigma70_r4"/>
    <property type="match status" value="1"/>
</dbReference>
<dbReference type="InterPro" id="IPR007624">
    <property type="entry name" value="RNA_pol_sigma70_r3"/>
</dbReference>
<dbReference type="Pfam" id="PF13466">
    <property type="entry name" value="STAS_2"/>
    <property type="match status" value="1"/>
</dbReference>
<keyword evidence="2" id="KW-0731">Sigma factor</keyword>
<reference evidence="6 7" key="1">
    <citation type="submission" date="2021-01" db="EMBL/GenBank/DDBJ databases">
        <title>Whole genome shotgun sequence of Actinoplanes deccanensis NBRC 13994.</title>
        <authorList>
            <person name="Komaki H."/>
            <person name="Tamura T."/>
        </authorList>
    </citation>
    <scope>NUCLEOTIDE SEQUENCE [LARGE SCALE GENOMIC DNA]</scope>
    <source>
        <strain evidence="6 7">NBRC 13994</strain>
    </source>
</reference>
<dbReference type="InterPro" id="IPR014284">
    <property type="entry name" value="RNA_pol_sigma-70_dom"/>
</dbReference>
<evidence type="ECO:0000259" key="5">
    <source>
        <dbReference type="PROSITE" id="PS50801"/>
    </source>
</evidence>
<dbReference type="NCBIfam" id="TIGR02980">
    <property type="entry name" value="SigBFG"/>
    <property type="match status" value="1"/>
</dbReference>
<dbReference type="PANTHER" id="PTHR30385:SF4">
    <property type="entry name" value="RNA POLYMERASE SIGMA-E FACTOR"/>
    <property type="match status" value="1"/>
</dbReference>
<evidence type="ECO:0000256" key="3">
    <source>
        <dbReference type="ARBA" id="ARBA00023125"/>
    </source>
</evidence>
<feature type="domain" description="STAS" evidence="5">
    <location>
        <begin position="282"/>
        <end position="371"/>
    </location>
</feature>
<dbReference type="NCBIfam" id="TIGR02937">
    <property type="entry name" value="sigma70-ECF"/>
    <property type="match status" value="1"/>
</dbReference>
<dbReference type="InterPro" id="IPR000943">
    <property type="entry name" value="RNA_pol_sigma70"/>
</dbReference>
<dbReference type="Pfam" id="PF04542">
    <property type="entry name" value="Sigma70_r2"/>
    <property type="match status" value="1"/>
</dbReference>
<keyword evidence="1" id="KW-0805">Transcription regulation</keyword>
<dbReference type="PANTHER" id="PTHR30385">
    <property type="entry name" value="SIGMA FACTOR F FLAGELLAR"/>
    <property type="match status" value="1"/>
</dbReference>
<dbReference type="Gene3D" id="1.10.10.10">
    <property type="entry name" value="Winged helix-like DNA-binding domain superfamily/Winged helix DNA-binding domain"/>
    <property type="match status" value="2"/>
</dbReference>
<keyword evidence="7" id="KW-1185">Reference proteome</keyword>
<dbReference type="SUPFAM" id="SSF88659">
    <property type="entry name" value="Sigma3 and sigma4 domains of RNA polymerase sigma factors"/>
    <property type="match status" value="2"/>
</dbReference>